<evidence type="ECO:0000313" key="2">
    <source>
        <dbReference type="Proteomes" id="UP000580250"/>
    </source>
</evidence>
<protein>
    <submittedName>
        <fullName evidence="1">Uncharacterized protein</fullName>
    </submittedName>
</protein>
<organism evidence="1 2">
    <name type="scientific">Meloidogyne enterolobii</name>
    <name type="common">Root-knot nematode worm</name>
    <name type="synonym">Meloidogyne mayaguensis</name>
    <dbReference type="NCBI Taxonomy" id="390850"/>
    <lineage>
        <taxon>Eukaryota</taxon>
        <taxon>Metazoa</taxon>
        <taxon>Ecdysozoa</taxon>
        <taxon>Nematoda</taxon>
        <taxon>Chromadorea</taxon>
        <taxon>Rhabditida</taxon>
        <taxon>Tylenchina</taxon>
        <taxon>Tylenchomorpha</taxon>
        <taxon>Tylenchoidea</taxon>
        <taxon>Meloidogynidae</taxon>
        <taxon>Meloidogyninae</taxon>
        <taxon>Meloidogyne</taxon>
    </lineage>
</organism>
<sequence length="89" mass="10334">MLHTTNKQFRNAFGKLTQLRSQYCNTFNGQFGCCEQIDVDVLLLNFCRSHCSLRVWAMIGSFEQLRSWCSQLKESNVQIGILLRNISDK</sequence>
<dbReference type="AlphaFoldDB" id="A0A6V7WC51"/>
<comment type="caution">
    <text evidence="1">The sequence shown here is derived from an EMBL/GenBank/DDBJ whole genome shotgun (WGS) entry which is preliminary data.</text>
</comment>
<dbReference type="EMBL" id="CAJEWN010000507">
    <property type="protein sequence ID" value="CAD2184571.1"/>
    <property type="molecule type" value="Genomic_DNA"/>
</dbReference>
<reference evidence="1 2" key="1">
    <citation type="submission" date="2020-08" db="EMBL/GenBank/DDBJ databases">
        <authorList>
            <person name="Koutsovoulos G."/>
            <person name="Danchin GJ E."/>
        </authorList>
    </citation>
    <scope>NUCLEOTIDE SEQUENCE [LARGE SCALE GENOMIC DNA]</scope>
</reference>
<evidence type="ECO:0000313" key="1">
    <source>
        <dbReference type="EMBL" id="CAD2184571.1"/>
    </source>
</evidence>
<dbReference type="OrthoDB" id="6287725at2759"/>
<dbReference type="Proteomes" id="UP000580250">
    <property type="component" value="Unassembled WGS sequence"/>
</dbReference>
<accession>A0A6V7WC51</accession>
<gene>
    <name evidence="1" type="ORF">MENT_LOCUS36935</name>
</gene>
<proteinExistence type="predicted"/>
<name>A0A6V7WC51_MELEN</name>